<dbReference type="Pfam" id="PF12047">
    <property type="entry name" value="DNMT1-RFD"/>
    <property type="match status" value="2"/>
</dbReference>
<feature type="compositionally biased region" description="Acidic residues" evidence="3">
    <location>
        <begin position="235"/>
        <end position="257"/>
    </location>
</feature>
<feature type="domain" description="RFTS" evidence="4">
    <location>
        <begin position="581"/>
        <end position="707"/>
    </location>
</feature>
<gene>
    <name evidence="5" type="ORF">AMTR_s00040p00221930</name>
</gene>
<feature type="region of interest" description="Disordered" evidence="3">
    <location>
        <begin position="510"/>
        <end position="582"/>
    </location>
</feature>
<accession>W1PT83</accession>
<dbReference type="GO" id="GO:0005634">
    <property type="term" value="C:nucleus"/>
    <property type="evidence" value="ECO:0000318"/>
    <property type="project" value="GO_Central"/>
</dbReference>
<feature type="compositionally biased region" description="Polar residues" evidence="3">
    <location>
        <begin position="32"/>
        <end position="43"/>
    </location>
</feature>
<evidence type="ECO:0000259" key="4">
    <source>
        <dbReference type="Pfam" id="PF12047"/>
    </source>
</evidence>
<dbReference type="PANTHER" id="PTHR10629">
    <property type="entry name" value="CYTOSINE-SPECIFIC METHYLTRANSFERASE"/>
    <property type="match status" value="1"/>
</dbReference>
<feature type="region of interest" description="Disordered" evidence="3">
    <location>
        <begin position="221"/>
        <end position="267"/>
    </location>
</feature>
<dbReference type="InterPro" id="IPR050390">
    <property type="entry name" value="C5-Methyltransferase"/>
</dbReference>
<reference evidence="6" key="1">
    <citation type="journal article" date="2013" name="Science">
        <title>The Amborella genome and the evolution of flowering plants.</title>
        <authorList>
            <consortium name="Amborella Genome Project"/>
        </authorList>
    </citation>
    <scope>NUCLEOTIDE SEQUENCE [LARGE SCALE GENOMIC DNA]</scope>
</reference>
<feature type="region of interest" description="Disordered" evidence="3">
    <location>
        <begin position="85"/>
        <end position="157"/>
    </location>
</feature>
<dbReference type="PANTHER" id="PTHR10629:SF50">
    <property type="entry name" value="DNA (CYTOSINE-5)-METHYLTRANSFERASE CMT3"/>
    <property type="match status" value="1"/>
</dbReference>
<comment type="subcellular location">
    <subcellularLocation>
        <location evidence="1">Nucleus</location>
    </subcellularLocation>
</comment>
<evidence type="ECO:0000256" key="1">
    <source>
        <dbReference type="ARBA" id="ARBA00004123"/>
    </source>
</evidence>
<keyword evidence="2" id="KW-0539">Nucleus</keyword>
<dbReference type="EMBL" id="KI392591">
    <property type="protein sequence ID" value="ERN13212.1"/>
    <property type="molecule type" value="Genomic_DNA"/>
</dbReference>
<sequence>MEDSSNALRRERPPNPHSNGDDSSPDIGTPKRSASSTDSINLLTTSVASMENLVPTMIPAAGSQDNLDTTPGSLSGLEEITSLVHGSCSSSEEVHESMDVPEERENPIAVSLSSPLATSLQVQDSSSDEEENQASIVNSGAMSSSHIDQEREHRRSQNQMGFTLSSLGEKSHPISVSFPTDGENLVHCNLSLDTENMEALFIDQQEPGSIENPDLTIREGQHSQGNQEEAGAGGEEVEERPEEAQAEGGGEVEEGEEVGGGGSHSRAITNNSDIVIKVTIDHERDLIRLTQSGENELGRPQRRLMRFSIINAAAQMVCFDDTRPGNLFISGMVLPFNGPESNIQIYCESFGPIRSWCITGFLEESHAIWVSTDIADYLCVKHETLYLPLYSQFIDKAFLCIQTFQELENDPALEMDLLLNHLVGILFDEWDGSRPFNAALMAVKCHLPFIADQLVGLDRRFSNFQAIETISAKFKDQVNKFEMLRQMNMMNGRKLSGSFYSIQDYNKKNHGECPQSSHKRSMTEASSSSSSTTPRCKEKCSIETNDTHERNLDTAPMDPQDIGEKTESEALSMTRTGDREAKRPSRILRGFEILDRREAMRPIEDSESYELYITSEIWPLQIANSNLEVRCEMFGEITSWCITGYNEGIPFIWVSTRVADYFCHEPNEGYMPFFKAFYEKAKLCILAFQILNKAPYMHFDEFLLKLVLSLMDCLRTFKEEEAARDYVNSQLGFVAQQLIELDMSVFSKLPVIKTIISKFNVNVGEAMNRKARHSFFSIDGKNEGRQVSSSPVIHESRREA</sequence>
<keyword evidence="6" id="KW-1185">Reference proteome</keyword>
<evidence type="ECO:0000313" key="5">
    <source>
        <dbReference type="EMBL" id="ERN13212.1"/>
    </source>
</evidence>
<evidence type="ECO:0000256" key="2">
    <source>
        <dbReference type="ARBA" id="ARBA00023242"/>
    </source>
</evidence>
<protein>
    <recommendedName>
        <fullName evidence="4">RFTS domain-containing protein</fullName>
    </recommendedName>
</protein>
<feature type="region of interest" description="Disordered" evidence="3">
    <location>
        <begin position="1"/>
        <end position="43"/>
    </location>
</feature>
<dbReference type="GO" id="GO:0003677">
    <property type="term" value="F:DNA binding"/>
    <property type="evidence" value="ECO:0000318"/>
    <property type="project" value="GO_Central"/>
</dbReference>
<feature type="compositionally biased region" description="Polar residues" evidence="3">
    <location>
        <begin position="133"/>
        <end position="146"/>
    </location>
</feature>
<dbReference type="Gramene" id="ERN13212">
    <property type="protein sequence ID" value="ERN13212"/>
    <property type="gene ID" value="AMTR_s00040p00221930"/>
</dbReference>
<dbReference type="GO" id="GO:0044027">
    <property type="term" value="P:negative regulation of gene expression via chromosomal CpG island methylation"/>
    <property type="evidence" value="ECO:0000318"/>
    <property type="project" value="GO_Central"/>
</dbReference>
<feature type="compositionally biased region" description="Basic and acidic residues" evidence="3">
    <location>
        <begin position="535"/>
        <end position="552"/>
    </location>
</feature>
<dbReference type="GO" id="GO:0003886">
    <property type="term" value="F:DNA (cytosine-5-)-methyltransferase activity"/>
    <property type="evidence" value="ECO:0000318"/>
    <property type="project" value="GO_Central"/>
</dbReference>
<evidence type="ECO:0000256" key="3">
    <source>
        <dbReference type="SAM" id="MobiDB-lite"/>
    </source>
</evidence>
<proteinExistence type="predicted"/>
<organism evidence="5 6">
    <name type="scientific">Amborella trichopoda</name>
    <dbReference type="NCBI Taxonomy" id="13333"/>
    <lineage>
        <taxon>Eukaryota</taxon>
        <taxon>Viridiplantae</taxon>
        <taxon>Streptophyta</taxon>
        <taxon>Embryophyta</taxon>
        <taxon>Tracheophyta</taxon>
        <taxon>Spermatophyta</taxon>
        <taxon>Magnoliopsida</taxon>
        <taxon>Amborellales</taxon>
        <taxon>Amborellaceae</taxon>
        <taxon>Amborella</taxon>
    </lineage>
</organism>
<feature type="domain" description="RFTS" evidence="4">
    <location>
        <begin position="298"/>
        <end position="423"/>
    </location>
</feature>
<evidence type="ECO:0000313" key="6">
    <source>
        <dbReference type="Proteomes" id="UP000017836"/>
    </source>
</evidence>
<dbReference type="eggNOG" id="ENOG502QPKK">
    <property type="taxonomic scope" value="Eukaryota"/>
</dbReference>
<dbReference type="Proteomes" id="UP000017836">
    <property type="component" value="Unassembled WGS sequence"/>
</dbReference>
<dbReference type="HOGENOM" id="CLU_019152_0_0_1"/>
<feature type="compositionally biased region" description="Basic and acidic residues" evidence="3">
    <location>
        <begin position="92"/>
        <end position="106"/>
    </location>
</feature>
<feature type="compositionally biased region" description="Polar residues" evidence="3">
    <location>
        <begin position="111"/>
        <end position="125"/>
    </location>
</feature>
<name>W1PT83_AMBTC</name>
<dbReference type="AlphaFoldDB" id="W1PT83"/>
<dbReference type="InterPro" id="IPR022702">
    <property type="entry name" value="Cytosine_MeTrfase1_RFD"/>
</dbReference>